<dbReference type="PANTHER" id="PTHR30524:SF0">
    <property type="entry name" value="ALTRONATE OXIDOREDUCTASE-RELATED"/>
    <property type="match status" value="1"/>
</dbReference>
<dbReference type="InterPro" id="IPR013118">
    <property type="entry name" value="Mannitol_DH_C"/>
</dbReference>
<dbReference type="Pfam" id="PF08125">
    <property type="entry name" value="Mannitol_dh_C"/>
    <property type="match status" value="1"/>
</dbReference>
<feature type="domain" description="Mannitol dehydrogenase C-terminal" evidence="1">
    <location>
        <begin position="73"/>
        <end position="264"/>
    </location>
</feature>
<dbReference type="InterPro" id="IPR036291">
    <property type="entry name" value="NAD(P)-bd_dom_sf"/>
</dbReference>
<sequence>MKSACNFYDTLVDRIVPGFPKETINEIKEEIGFDDNLVVKGEYFHVWAIGGNSIIKEKLPLDKAGLNVLFMDDIRPFRAKKVRVLNGAHTAMVPVALQLGCETVMDAFNTPEVEQFINRMVAEEVLPGIGEDPEELKAFAAKILERFYNPYLKHYLKDISLNSLSKWETRDFPTVADNYNKLGKSAKLTTFSFAALLVLYSGKAEVSFTPNDTKEFVEFIQSTFNKDDIQGWINGILNNKKIWTAPLATLPGFAEEVAVDVNAILNKGMNGAITEILK</sequence>
<dbReference type="EMBL" id="JAKWBL010000004">
    <property type="protein sequence ID" value="MCH5600722.1"/>
    <property type="molecule type" value="Genomic_DNA"/>
</dbReference>
<organism evidence="2 3">
    <name type="scientific">Niabella ginsengisoli</name>
    <dbReference type="NCBI Taxonomy" id="522298"/>
    <lineage>
        <taxon>Bacteria</taxon>
        <taxon>Pseudomonadati</taxon>
        <taxon>Bacteroidota</taxon>
        <taxon>Chitinophagia</taxon>
        <taxon>Chitinophagales</taxon>
        <taxon>Chitinophagaceae</taxon>
        <taxon>Niabella</taxon>
    </lineage>
</organism>
<name>A0ABS9SQT4_9BACT</name>
<dbReference type="Gene3D" id="1.10.1040.10">
    <property type="entry name" value="N-(1-d-carboxylethyl)-l-norvaline Dehydrogenase, domain 2"/>
    <property type="match status" value="1"/>
</dbReference>
<dbReference type="Gene3D" id="3.40.50.720">
    <property type="entry name" value="NAD(P)-binding Rossmann-like Domain"/>
    <property type="match status" value="1"/>
</dbReference>
<dbReference type="SUPFAM" id="SSF48179">
    <property type="entry name" value="6-phosphogluconate dehydrogenase C-terminal domain-like"/>
    <property type="match status" value="1"/>
</dbReference>
<protein>
    <recommendedName>
        <fullName evidence="1">Mannitol dehydrogenase C-terminal domain-containing protein</fullName>
    </recommendedName>
</protein>
<dbReference type="InterPro" id="IPR008927">
    <property type="entry name" value="6-PGluconate_DH-like_C_sf"/>
</dbReference>
<proteinExistence type="predicted"/>
<dbReference type="SUPFAM" id="SSF51735">
    <property type="entry name" value="NAD(P)-binding Rossmann-fold domains"/>
    <property type="match status" value="1"/>
</dbReference>
<evidence type="ECO:0000313" key="2">
    <source>
        <dbReference type="EMBL" id="MCH5600722.1"/>
    </source>
</evidence>
<gene>
    <name evidence="2" type="ORF">MKP09_23800</name>
</gene>
<dbReference type="Proteomes" id="UP001202248">
    <property type="component" value="Unassembled WGS sequence"/>
</dbReference>
<keyword evidence="3" id="KW-1185">Reference proteome</keyword>
<reference evidence="2 3" key="1">
    <citation type="submission" date="2022-02" db="EMBL/GenBank/DDBJ databases">
        <authorList>
            <person name="Min J."/>
        </authorList>
    </citation>
    <scope>NUCLEOTIDE SEQUENCE [LARGE SCALE GENOMIC DNA]</scope>
    <source>
        <strain evidence="2 3">GR10-1</strain>
    </source>
</reference>
<dbReference type="PANTHER" id="PTHR30524">
    <property type="entry name" value="MANNITOL-1-PHOSPHATE 5-DEHYDROGENASE"/>
    <property type="match status" value="1"/>
</dbReference>
<dbReference type="RefSeq" id="WP_240833098.1">
    <property type="nucleotide sequence ID" value="NZ_JAKWBL010000004.1"/>
</dbReference>
<evidence type="ECO:0000313" key="3">
    <source>
        <dbReference type="Proteomes" id="UP001202248"/>
    </source>
</evidence>
<evidence type="ECO:0000259" key="1">
    <source>
        <dbReference type="Pfam" id="PF08125"/>
    </source>
</evidence>
<comment type="caution">
    <text evidence="2">The sequence shown here is derived from an EMBL/GenBank/DDBJ whole genome shotgun (WGS) entry which is preliminary data.</text>
</comment>
<dbReference type="InterPro" id="IPR013328">
    <property type="entry name" value="6PGD_dom2"/>
</dbReference>
<accession>A0ABS9SQT4</accession>